<dbReference type="AlphaFoldDB" id="A0A430L0N7"/>
<dbReference type="InterPro" id="IPR011008">
    <property type="entry name" value="Dimeric_a/b-barrel"/>
</dbReference>
<proteinExistence type="inferred from homology"/>
<dbReference type="GO" id="GO:0016616">
    <property type="term" value="F:oxidoreductase activity, acting on the CH-OH group of donors, NAD or NADP as acceptor"/>
    <property type="evidence" value="ECO:0007669"/>
    <property type="project" value="TreeGrafter"/>
</dbReference>
<dbReference type="InterPro" id="IPR002347">
    <property type="entry name" value="SDR_fam"/>
</dbReference>
<dbReference type="PANTHER" id="PTHR44229:SF4">
    <property type="entry name" value="15-HYDROXYPROSTAGLANDIN DEHYDROGENASE [NAD(+)]"/>
    <property type="match status" value="1"/>
</dbReference>
<evidence type="ECO:0000256" key="2">
    <source>
        <dbReference type="ARBA" id="ARBA00023002"/>
    </source>
</evidence>
<reference evidence="3 4" key="1">
    <citation type="submission" date="2017-06" db="EMBL/GenBank/DDBJ databases">
        <title>Comparative genomic analysis of Ambrosia Fusariam Clade fungi.</title>
        <authorList>
            <person name="Stajich J.E."/>
            <person name="Carrillo J."/>
            <person name="Kijimoto T."/>
            <person name="Eskalen A."/>
            <person name="O'Donnell K."/>
            <person name="Kasson M."/>
        </authorList>
    </citation>
    <scope>NUCLEOTIDE SEQUENCE [LARGE SCALE GENOMIC DNA]</scope>
    <source>
        <strain evidence="3 4">UCR1854</strain>
    </source>
</reference>
<dbReference type="GO" id="GO:0005737">
    <property type="term" value="C:cytoplasm"/>
    <property type="evidence" value="ECO:0007669"/>
    <property type="project" value="TreeGrafter"/>
</dbReference>
<dbReference type="PRINTS" id="PR00081">
    <property type="entry name" value="GDHRDH"/>
</dbReference>
<organism evidence="3 4">
    <name type="scientific">Fusarium euwallaceae</name>
    <dbReference type="NCBI Taxonomy" id="1147111"/>
    <lineage>
        <taxon>Eukaryota</taxon>
        <taxon>Fungi</taxon>
        <taxon>Dikarya</taxon>
        <taxon>Ascomycota</taxon>
        <taxon>Pezizomycotina</taxon>
        <taxon>Sordariomycetes</taxon>
        <taxon>Hypocreomycetidae</taxon>
        <taxon>Hypocreales</taxon>
        <taxon>Nectriaceae</taxon>
        <taxon>Fusarium</taxon>
        <taxon>Fusarium solani species complex</taxon>
    </lineage>
</organism>
<comment type="similarity">
    <text evidence="1">Belongs to the short-chain dehydrogenases/reductases (SDR) family.</text>
</comment>
<dbReference type="SUPFAM" id="SSF51735">
    <property type="entry name" value="NAD(P)-binding Rossmann-fold domains"/>
    <property type="match status" value="1"/>
</dbReference>
<name>A0A430L0N7_9HYPO</name>
<dbReference type="PANTHER" id="PTHR44229">
    <property type="entry name" value="15-HYDROXYPROSTAGLANDIN DEHYDROGENASE [NAD(+)]"/>
    <property type="match status" value="1"/>
</dbReference>
<keyword evidence="2" id="KW-0560">Oxidoreductase</keyword>
<dbReference type="EMBL" id="MIKF01000601">
    <property type="protein sequence ID" value="RTE69293.1"/>
    <property type="molecule type" value="Genomic_DNA"/>
</dbReference>
<dbReference type="Pfam" id="PF00106">
    <property type="entry name" value="adh_short"/>
    <property type="match status" value="1"/>
</dbReference>
<accession>A0A430L0N7</accession>
<comment type="caution">
    <text evidence="3">The sequence shown here is derived from an EMBL/GenBank/DDBJ whole genome shotgun (WGS) entry which is preliminary data.</text>
</comment>
<protein>
    <submittedName>
        <fullName evidence="3">Uncharacterized protein</fullName>
    </submittedName>
</protein>
<dbReference type="InterPro" id="IPR036291">
    <property type="entry name" value="NAD(P)-bd_dom_sf"/>
</dbReference>
<sequence length="418" mass="47385">MMDQQYAYVTGAASGCGLAISTFLVEKGVKVFLADFDEKNLRVAAEQLRSPFAVVNVADWESQVKGFKEAVSQFGRIDYVYPIAGIGENSWIPPLSSGQLPDDFAKPNLSIIEINITGLLYSIALALQQFRRQDLGKHGYRGKILCPGSIMGIYPCAGNPIYNTSKHAVTGLSSNPNPDGGVLYAFTQPTPDFSDYHSWYNTEHGPLRVALDFIEGGNRYECYYADPQIQLDPPIYLAMYELGRLSGLNERPYQALTDDRSTREDDVFRNRLTFLERRIYKNISTRGTYSGPAPVLLTVAFVIKDEHVDEFNRWYEEEHTTDVSKVPGWRRTRRFVAVEANSLRQGGQVVEYDQIPEGHSEFIAIHDFDAENGLEGSEFEYAQTRPWRQKILGLVKGRDHRRFKHIHEFKAGDYVKPE</sequence>
<dbReference type="Gene3D" id="3.40.50.720">
    <property type="entry name" value="NAD(P)-binding Rossmann-like Domain"/>
    <property type="match status" value="1"/>
</dbReference>
<gene>
    <name evidence="3" type="ORF">BHE90_016331</name>
</gene>
<evidence type="ECO:0000313" key="4">
    <source>
        <dbReference type="Proteomes" id="UP000287124"/>
    </source>
</evidence>
<dbReference type="SUPFAM" id="SSF54909">
    <property type="entry name" value="Dimeric alpha+beta barrel"/>
    <property type="match status" value="1"/>
</dbReference>
<evidence type="ECO:0000313" key="3">
    <source>
        <dbReference type="EMBL" id="RTE69293.1"/>
    </source>
</evidence>
<evidence type="ECO:0000256" key="1">
    <source>
        <dbReference type="ARBA" id="ARBA00006484"/>
    </source>
</evidence>
<keyword evidence="4" id="KW-1185">Reference proteome</keyword>
<dbReference type="Proteomes" id="UP000287124">
    <property type="component" value="Unassembled WGS sequence"/>
</dbReference>